<feature type="transmembrane region" description="Helical" evidence="5">
    <location>
        <begin position="262"/>
        <end position="282"/>
    </location>
</feature>
<evidence type="ECO:0000256" key="4">
    <source>
        <dbReference type="ARBA" id="ARBA00023136"/>
    </source>
</evidence>
<feature type="transmembrane region" description="Helical" evidence="5">
    <location>
        <begin position="61"/>
        <end position="83"/>
    </location>
</feature>
<dbReference type="AlphaFoldDB" id="A0A061R193"/>
<gene>
    <name evidence="6" type="primary">SLC39A1_2_3</name>
    <name evidence="6" type="ORF">TSPGSL018_18584</name>
</gene>
<evidence type="ECO:0000256" key="3">
    <source>
        <dbReference type="ARBA" id="ARBA00022989"/>
    </source>
</evidence>
<dbReference type="InterPro" id="IPR003689">
    <property type="entry name" value="ZIP"/>
</dbReference>
<feature type="transmembrane region" description="Helical" evidence="5">
    <location>
        <begin position="294"/>
        <end position="312"/>
    </location>
</feature>
<name>A0A061R193_9CHLO</name>
<evidence type="ECO:0000313" key="6">
    <source>
        <dbReference type="EMBL" id="JAC64316.1"/>
    </source>
</evidence>
<feature type="transmembrane region" description="Helical" evidence="5">
    <location>
        <begin position="27"/>
        <end position="49"/>
    </location>
</feature>
<keyword evidence="3 5" id="KW-1133">Transmembrane helix</keyword>
<evidence type="ECO:0000256" key="5">
    <source>
        <dbReference type="SAM" id="Phobius"/>
    </source>
</evidence>
<feature type="transmembrane region" description="Helical" evidence="5">
    <location>
        <begin position="237"/>
        <end position="256"/>
    </location>
</feature>
<evidence type="ECO:0000256" key="1">
    <source>
        <dbReference type="ARBA" id="ARBA00004141"/>
    </source>
</evidence>
<feature type="transmembrane region" description="Helical" evidence="5">
    <location>
        <begin position="95"/>
        <end position="116"/>
    </location>
</feature>
<reference evidence="6" key="1">
    <citation type="submission" date="2014-05" db="EMBL/GenBank/DDBJ databases">
        <title>The transcriptome of the halophilic microalga Tetraselmis sp. GSL018 isolated from the Great Salt Lake, Utah.</title>
        <authorList>
            <person name="Jinkerson R.E."/>
            <person name="D'Adamo S."/>
            <person name="Posewitz M.C."/>
        </authorList>
    </citation>
    <scope>NUCLEOTIDE SEQUENCE</scope>
    <source>
        <strain evidence="6">GSL018</strain>
    </source>
</reference>
<dbReference type="EMBL" id="GBEZ01022527">
    <property type="protein sequence ID" value="JAC64316.1"/>
    <property type="molecule type" value="Transcribed_RNA"/>
</dbReference>
<dbReference type="GO" id="GO:0016020">
    <property type="term" value="C:membrane"/>
    <property type="evidence" value="ECO:0007669"/>
    <property type="project" value="UniProtKB-SubCell"/>
</dbReference>
<evidence type="ECO:0000256" key="2">
    <source>
        <dbReference type="ARBA" id="ARBA00022692"/>
    </source>
</evidence>
<accession>A0A061R193</accession>
<keyword evidence="2 5" id="KW-0812">Transmembrane</keyword>
<dbReference type="GO" id="GO:0005385">
    <property type="term" value="F:zinc ion transmembrane transporter activity"/>
    <property type="evidence" value="ECO:0007669"/>
    <property type="project" value="TreeGrafter"/>
</dbReference>
<comment type="subcellular location">
    <subcellularLocation>
        <location evidence="1">Membrane</location>
        <topology evidence="1">Multi-pass membrane protein</topology>
    </subcellularLocation>
</comment>
<keyword evidence="4 5" id="KW-0472">Membrane</keyword>
<dbReference type="PANTHER" id="PTHR11040">
    <property type="entry name" value="ZINC/IRON TRANSPORTER"/>
    <property type="match status" value="1"/>
</dbReference>
<sequence length="315" mass="31847">MSTSYVPNHVDSARETWSESAKLVADALAAVILLLVAFAGGATPSWLLSQARARGQLGRSLAFSLGNMLSAGVMVSAGFVHLLGDAVEDLGDTGFPTAPLLCGSGLLLTIIADSVASSFAESSSQSDTRAGDHGLSCGAKYSQVSGGAACKVSGDGPGSPSADDGKPPPVSFITVALLGCALSFHSVLEGAALGAQESASRTADVFVAIAAHKGLAAYALGSSLVESKTTAVRMWSVLTPFAVATPIGIAVGVILSEFSSGRVSAACSALASGTFLYVALMEVIPNELRHKDNLAVKIATLVLGFSLMSLLAKWA</sequence>
<dbReference type="PANTHER" id="PTHR11040:SF140">
    <property type="entry name" value="ZRT (ZRT), IRT- (IRT-) LIKE PROTEIN TRANSPORTER"/>
    <property type="match status" value="1"/>
</dbReference>
<proteinExistence type="predicted"/>
<organism evidence="6">
    <name type="scientific">Tetraselmis sp. GSL018</name>
    <dbReference type="NCBI Taxonomy" id="582737"/>
    <lineage>
        <taxon>Eukaryota</taxon>
        <taxon>Viridiplantae</taxon>
        <taxon>Chlorophyta</taxon>
        <taxon>core chlorophytes</taxon>
        <taxon>Chlorodendrophyceae</taxon>
        <taxon>Chlorodendrales</taxon>
        <taxon>Chlorodendraceae</taxon>
        <taxon>Tetraselmis</taxon>
    </lineage>
</organism>
<protein>
    <submittedName>
        <fullName evidence="6">Solute carrier family 39 (Zinc transporter), member 1/2/3</fullName>
    </submittedName>
</protein>
<dbReference type="Pfam" id="PF02535">
    <property type="entry name" value="Zip"/>
    <property type="match status" value="1"/>
</dbReference>